<protein>
    <submittedName>
        <fullName evidence="1">Acetyltransferase</fullName>
    </submittedName>
</protein>
<dbReference type="Pfam" id="PF00132">
    <property type="entry name" value="Hexapep"/>
    <property type="match status" value="1"/>
</dbReference>
<keyword evidence="1" id="KW-0808">Transferase</keyword>
<name>A0A498GY77_9EURY</name>
<accession>A0A498GY77</accession>
<dbReference type="InterPro" id="IPR001451">
    <property type="entry name" value="Hexapep"/>
</dbReference>
<dbReference type="InterPro" id="IPR050484">
    <property type="entry name" value="Transf_Hexapept/Carb_Anhydrase"/>
</dbReference>
<organism evidence="1 2">
    <name type="scientific">Methanoculleus taiwanensis</name>
    <dbReference type="NCBI Taxonomy" id="1550565"/>
    <lineage>
        <taxon>Archaea</taxon>
        <taxon>Methanobacteriati</taxon>
        <taxon>Methanobacteriota</taxon>
        <taxon>Stenosarchaea group</taxon>
        <taxon>Methanomicrobia</taxon>
        <taxon>Methanomicrobiales</taxon>
        <taxon>Methanomicrobiaceae</taxon>
        <taxon>Methanoculleus</taxon>
    </lineage>
</organism>
<gene>
    <name evidence="1" type="ORF">ABH15_12995</name>
</gene>
<dbReference type="Proteomes" id="UP000290932">
    <property type="component" value="Unassembled WGS sequence"/>
</dbReference>
<dbReference type="EMBL" id="LHQS01000004">
    <property type="protein sequence ID" value="RXE55137.1"/>
    <property type="molecule type" value="Genomic_DNA"/>
</dbReference>
<dbReference type="GO" id="GO:0016740">
    <property type="term" value="F:transferase activity"/>
    <property type="evidence" value="ECO:0007669"/>
    <property type="project" value="UniProtKB-KW"/>
</dbReference>
<dbReference type="RefSeq" id="WP_128695035.1">
    <property type="nucleotide sequence ID" value="NZ_LHQS01000004.1"/>
</dbReference>
<reference evidence="1 2" key="1">
    <citation type="journal article" date="2015" name="Int. J. Syst. Evol. Microbiol.">
        <title>Methanoculleus taiwanensis sp. nov., a methanogen isolated from deep marine sediment at the deformation front area near Taiwan.</title>
        <authorList>
            <person name="Weng C.Y."/>
            <person name="Chen S.C."/>
            <person name="Lai M.C."/>
            <person name="Wu S.Y."/>
            <person name="Lin S."/>
            <person name="Yang T.F."/>
            <person name="Chen P.C."/>
        </authorList>
    </citation>
    <scope>NUCLEOTIDE SEQUENCE [LARGE SCALE GENOMIC DNA]</scope>
    <source>
        <strain evidence="1 2">CYW4</strain>
    </source>
</reference>
<keyword evidence="2" id="KW-1185">Reference proteome</keyword>
<dbReference type="PANTHER" id="PTHR13061:SF29">
    <property type="entry name" value="GAMMA CARBONIC ANHYDRASE-LIKE 1, MITOCHONDRIAL-RELATED"/>
    <property type="match status" value="1"/>
</dbReference>
<dbReference type="InterPro" id="IPR011004">
    <property type="entry name" value="Trimer_LpxA-like_sf"/>
</dbReference>
<dbReference type="CDD" id="cd04645">
    <property type="entry name" value="LbH_gamma_CA_like"/>
    <property type="match status" value="1"/>
</dbReference>
<comment type="caution">
    <text evidence="1">The sequence shown here is derived from an EMBL/GenBank/DDBJ whole genome shotgun (WGS) entry which is preliminary data.</text>
</comment>
<sequence>MESGIVAGSRVFIAENATVIGDVTLGDDANVWFGAVVRADKDRIAIGAESNIQDNAVVHTTTGYPVTIGSQVSVGHGAILHGCTIRDRVLVGMGAIVLNGALVGEGSVIGAGAVITEGKEIPPGSLVLGVPGKVVKETTDEQRQGIVANARSYVDLAGRYRHG</sequence>
<dbReference type="InterPro" id="IPR047324">
    <property type="entry name" value="LbH_gamma_CA-like"/>
</dbReference>
<evidence type="ECO:0000313" key="2">
    <source>
        <dbReference type="Proteomes" id="UP000290932"/>
    </source>
</evidence>
<proteinExistence type="predicted"/>
<dbReference type="AlphaFoldDB" id="A0A498GY77"/>
<dbReference type="PANTHER" id="PTHR13061">
    <property type="entry name" value="DYNACTIN SUBUNIT P25"/>
    <property type="match status" value="1"/>
</dbReference>
<dbReference type="Gene3D" id="2.160.10.10">
    <property type="entry name" value="Hexapeptide repeat proteins"/>
    <property type="match status" value="1"/>
</dbReference>
<evidence type="ECO:0000313" key="1">
    <source>
        <dbReference type="EMBL" id="RXE55137.1"/>
    </source>
</evidence>
<dbReference type="OrthoDB" id="10940at2157"/>
<dbReference type="SUPFAM" id="SSF51161">
    <property type="entry name" value="Trimeric LpxA-like enzymes"/>
    <property type="match status" value="1"/>
</dbReference>